<keyword evidence="2" id="KW-0472">Membrane</keyword>
<feature type="compositionally biased region" description="Low complexity" evidence="1">
    <location>
        <begin position="861"/>
        <end position="875"/>
    </location>
</feature>
<feature type="transmembrane region" description="Helical" evidence="2">
    <location>
        <begin position="148"/>
        <end position="173"/>
    </location>
</feature>
<feature type="region of interest" description="Disordered" evidence="1">
    <location>
        <begin position="258"/>
        <end position="312"/>
    </location>
</feature>
<gene>
    <name evidence="3" type="ORF">BBO_03016</name>
</gene>
<feature type="compositionally biased region" description="Polar residues" evidence="1">
    <location>
        <begin position="546"/>
        <end position="558"/>
    </location>
</feature>
<feature type="region of interest" description="Disordered" evidence="1">
    <location>
        <begin position="343"/>
        <end position="366"/>
    </location>
</feature>
<feature type="region of interest" description="Disordered" evidence="1">
    <location>
        <begin position="1559"/>
        <end position="1590"/>
    </location>
</feature>
<evidence type="ECO:0000313" key="4">
    <source>
        <dbReference type="Proteomes" id="UP000076863"/>
    </source>
</evidence>
<feature type="compositionally biased region" description="Low complexity" evidence="1">
    <location>
        <begin position="1559"/>
        <end position="1576"/>
    </location>
</feature>
<evidence type="ECO:0000256" key="2">
    <source>
        <dbReference type="SAM" id="Phobius"/>
    </source>
</evidence>
<feature type="region of interest" description="Disordered" evidence="1">
    <location>
        <begin position="1787"/>
        <end position="1806"/>
    </location>
</feature>
<keyword evidence="4" id="KW-1185">Reference proteome</keyword>
<dbReference type="Proteomes" id="UP000076863">
    <property type="component" value="Unassembled WGS sequence"/>
</dbReference>
<proteinExistence type="predicted"/>
<feature type="compositionally biased region" description="Acidic residues" evidence="1">
    <location>
        <begin position="1832"/>
        <end position="1865"/>
    </location>
</feature>
<reference evidence="3 4" key="1">
    <citation type="journal article" date="2016" name="Genome Biol. Evol.">
        <title>Divergent and convergent evolution of fungal pathogenicity.</title>
        <authorList>
            <person name="Shang Y."/>
            <person name="Xiao G."/>
            <person name="Zheng P."/>
            <person name="Cen K."/>
            <person name="Zhan S."/>
            <person name="Wang C."/>
        </authorList>
    </citation>
    <scope>NUCLEOTIDE SEQUENCE [LARGE SCALE GENOMIC DNA]</scope>
    <source>
        <strain evidence="3 4">RCEF 3172</strain>
    </source>
</reference>
<protein>
    <submittedName>
        <fullName evidence="3">Uncharacterized protein</fullName>
    </submittedName>
</protein>
<dbReference type="OrthoDB" id="5370537at2759"/>
<evidence type="ECO:0000256" key="1">
    <source>
        <dbReference type="SAM" id="MobiDB-lite"/>
    </source>
</evidence>
<comment type="caution">
    <text evidence="3">The sequence shown here is derived from an EMBL/GenBank/DDBJ whole genome shotgun (WGS) entry which is preliminary data.</text>
</comment>
<dbReference type="EMBL" id="AZHA01000007">
    <property type="protein sequence ID" value="OAA46461.1"/>
    <property type="molecule type" value="Genomic_DNA"/>
</dbReference>
<feature type="region of interest" description="Disordered" evidence="1">
    <location>
        <begin position="779"/>
        <end position="883"/>
    </location>
</feature>
<feature type="compositionally biased region" description="Polar residues" evidence="1">
    <location>
        <begin position="779"/>
        <end position="804"/>
    </location>
</feature>
<feature type="compositionally biased region" description="Polar residues" evidence="1">
    <location>
        <begin position="1085"/>
        <end position="1102"/>
    </location>
</feature>
<keyword evidence="2" id="KW-1133">Transmembrane helix</keyword>
<feature type="compositionally biased region" description="Polar residues" evidence="1">
    <location>
        <begin position="1254"/>
        <end position="1278"/>
    </location>
</feature>
<organism evidence="3 4">
    <name type="scientific">Beauveria brongniartii RCEF 3172</name>
    <dbReference type="NCBI Taxonomy" id="1081107"/>
    <lineage>
        <taxon>Eukaryota</taxon>
        <taxon>Fungi</taxon>
        <taxon>Dikarya</taxon>
        <taxon>Ascomycota</taxon>
        <taxon>Pezizomycotina</taxon>
        <taxon>Sordariomycetes</taxon>
        <taxon>Hypocreomycetidae</taxon>
        <taxon>Hypocreales</taxon>
        <taxon>Cordycipitaceae</taxon>
        <taxon>Beauveria</taxon>
        <taxon>Beauveria brongniartii</taxon>
    </lineage>
</organism>
<feature type="compositionally biased region" description="Low complexity" evidence="1">
    <location>
        <begin position="1654"/>
        <end position="1668"/>
    </location>
</feature>
<accession>A0A167GCY4</accession>
<feature type="region of interest" description="Disordered" evidence="1">
    <location>
        <begin position="921"/>
        <end position="940"/>
    </location>
</feature>
<feature type="transmembrane region" description="Helical" evidence="2">
    <location>
        <begin position="46"/>
        <end position="69"/>
    </location>
</feature>
<feature type="region of interest" description="Disordered" evidence="1">
    <location>
        <begin position="1826"/>
        <end position="1865"/>
    </location>
</feature>
<feature type="region of interest" description="Disordered" evidence="1">
    <location>
        <begin position="1654"/>
        <end position="1673"/>
    </location>
</feature>
<feature type="region of interest" description="Disordered" evidence="1">
    <location>
        <begin position="1018"/>
        <end position="1149"/>
    </location>
</feature>
<keyword evidence="2" id="KW-0812">Transmembrane</keyword>
<name>A0A167GCY4_9HYPO</name>
<evidence type="ECO:0000313" key="3">
    <source>
        <dbReference type="EMBL" id="OAA46461.1"/>
    </source>
</evidence>
<feature type="transmembrane region" description="Helical" evidence="2">
    <location>
        <begin position="193"/>
        <end position="213"/>
    </location>
</feature>
<feature type="compositionally biased region" description="Low complexity" evidence="1">
    <location>
        <begin position="1758"/>
        <end position="1774"/>
    </location>
</feature>
<feature type="region of interest" description="Disordered" evidence="1">
    <location>
        <begin position="399"/>
        <end position="563"/>
    </location>
</feature>
<feature type="compositionally biased region" description="Polar residues" evidence="1">
    <location>
        <begin position="413"/>
        <end position="426"/>
    </location>
</feature>
<feature type="compositionally biased region" description="Polar residues" evidence="1">
    <location>
        <begin position="818"/>
        <end position="844"/>
    </location>
</feature>
<feature type="region of interest" description="Disordered" evidence="1">
    <location>
        <begin position="596"/>
        <end position="659"/>
    </location>
</feature>
<sequence length="1912" mass="205685">MAVAGGTQALIATFAFGLVALASTSTACLFTFGNRRLRGNAPLQNGLRLVLVTFLLSAALWSIVDFAATLITADANPSCQVLVSVAAGFDQLARVAFEQFLLLRIKSKSIYKSIYVLQAFIPVRFILGGVLIAVQRPQTYPVCIAKNILLPLGIATLVTDAVIVCVFFVLIWIKTRSNSTSSLQTSNLAPAKIVCFLTAGFAAWLATSIPMIFGLEIFSVASRTVVPSVGLLILIGLVALFRRHVLITDSDLQLPPSKIDTSKALPSRPTENRNTAMSQETFNRPWGGPPPHIAQAQRPSTGPVPMPKAGSRGVDNALPIINRPAPGQTERGVGGIPVQGQLFPPTRANTAPVVLQNPPKKRPKGKLAISNPIIRQSSALKIQDKIPTVDLALAAKNDQQRRDAASGAVVSDRASQTQSLTRNYQGASLKRKQIGSASAVPTFSPERSVLLPNSATTATQLSPREDELRRRSPRPPRDSSGMLVSPPPRSPKRPSGSVSQKSDNAPPPVPPQSPLRRSAPVKSVLRPTSAIFIDPGRPPAIPMNLRQDNSNWPDSSPAVSPLVPRVEPLPMPLSRTRSDATPSAAYKSAAAAAARASVLTRGGTGSVRRDIRPSRQRPESPRTGKQDPAPAKTPVQLRSANGIPTNPRARPARDPSGDIGERTQTIMFPSKVDLSGAGQPVSRQIFALSLASSSASTDSIVHRPRPIPRKSSIYKADFTIKVSPTVYRHRLSRSLGSVELPRGSMESGSDTISRIPSFPEPPKSASAIFALGRYKKSSDSASKAVTPGSINESHNDSVSFSADRTPSKAAGTGPKSAFSESTEFGSRTNMEPESAYNNRRQSSPVLPVEEMPEFSDDNARVSRPSSARSVTSTASQHNEEEEIVPMILDTGSKGPFSGPGFQRNSLAQLAAWHHRLGDALPTFSDRKDGGPSPRRTLVPAPLQLSKSSKPTRIVESQAPPLESPQHALDIIQQQLQELDEADSETGVEDVQRRRLLENLEAEMGAQETRWQDIRRNLADRSPSSTRSSLSLVPSGDLHLRSPRPSPALRSHNPADLGLQVMGRGADPVSAPGKRTLTPADEKSDPSPSGLTRRSNSGFTEQGSAHDISGGVENRAKFGKSASRNKDGLPSVTMANDISTHRQLTNNPTRPEFDEFEQQVENDEQLDSVSAKLNNYSAWTPGSVNLAAVAKAPLPVSHWSIDSDTAALFLSESLKATGQDPSPPAKTVASTLSVIGDVEATQSPQRIDQVIRSPTTSSPSLLHQESLVSPAVSEQTQSPHRAVTQKPPRRSKRITLLPDILESPQPLDSKRGTLGIFQFPWGETSDIATLQPQLSSVYSVPLPGTTLNELAFAQGYYSSQVPSLPSQAYPTSFFDHYSDDDDLPAADSDGSTGGYSDNEDEAFDETTLWEIANLLRSSAVPSRNSLFPESEEDRPPSRAGFTSADETTISAVRHLPIADLEESTLGSEDNDLSPLPLLKTSVWEPKTMYTTATRSAGLAQPDEMTWERYLGKQAETLRSAPRKSEPASITSTSLWALKPKQSDVLTNAAANGLWRPTAEASITPSSTAPSTPFLASPLPTESSISDMSAPAKVTTQSQGLWAPSAPVAVVSLGVSQDEQEWSRYTVNKITSSRPKPRPSAQDAIYSTSLWASSRPAANAPAPARKPASSTQPLWSKPAALPAEQTKGLWNASHIRHQYRTTDQRPAALYTARKLRTDRRPLPALRSASLWSTTTQTPARQVPDWLALSTTLRPISPGGASSSDQDQDDAASASLDSYSLRSEVTAASSVATSKQSAAHRKTASKQAAQEELDAAFRDVMQAGKPVVAMPMAVPEEEDAELDKEEPEEEGQPEEKEEPEEKGELDEKEELYFDSSRLHPVFAVDVLHAMDENVHPAATGYLHHVVNGAPKPRRR</sequence>
<feature type="region of interest" description="Disordered" evidence="1">
    <location>
        <begin position="1254"/>
        <end position="1289"/>
    </location>
</feature>
<feature type="region of interest" description="Disordered" evidence="1">
    <location>
        <begin position="1754"/>
        <end position="1774"/>
    </location>
</feature>
<feature type="region of interest" description="Disordered" evidence="1">
    <location>
        <begin position="1371"/>
        <end position="1399"/>
    </location>
</feature>
<feature type="compositionally biased region" description="Basic and acidic residues" evidence="1">
    <location>
        <begin position="607"/>
        <end position="625"/>
    </location>
</feature>
<feature type="transmembrane region" description="Helical" evidence="2">
    <location>
        <begin position="115"/>
        <end position="136"/>
    </location>
</feature>
<feature type="region of interest" description="Disordered" evidence="1">
    <location>
        <begin position="1421"/>
        <end position="1445"/>
    </location>
</feature>
<feature type="compositionally biased region" description="Low complexity" evidence="1">
    <location>
        <begin position="1020"/>
        <end position="1034"/>
    </location>
</feature>
<feature type="compositionally biased region" description="Polar residues" evidence="1">
    <location>
        <begin position="272"/>
        <end position="282"/>
    </location>
</feature>
<feature type="compositionally biased region" description="Polar residues" evidence="1">
    <location>
        <begin position="451"/>
        <end position="460"/>
    </location>
</feature>
<feature type="compositionally biased region" description="Polar residues" evidence="1">
    <location>
        <begin position="1132"/>
        <end position="1148"/>
    </location>
</feature>
<feature type="transmembrane region" description="Helical" evidence="2">
    <location>
        <begin position="12"/>
        <end position="34"/>
    </location>
</feature>